<feature type="domain" description="SecDF P1 head subdomain" evidence="12">
    <location>
        <begin position="272"/>
        <end position="381"/>
    </location>
</feature>
<dbReference type="NCBIfam" id="TIGR01129">
    <property type="entry name" value="secD"/>
    <property type="match status" value="1"/>
</dbReference>
<keyword evidence="7 9" id="KW-0811">Translocation</keyword>
<keyword evidence="2 9" id="KW-0813">Transport</keyword>
<evidence type="ECO:0000256" key="2">
    <source>
        <dbReference type="ARBA" id="ARBA00022448"/>
    </source>
</evidence>
<dbReference type="Pfam" id="PF21760">
    <property type="entry name" value="SecD_1st"/>
    <property type="match status" value="1"/>
</dbReference>
<dbReference type="GO" id="GO:0065002">
    <property type="term" value="P:intracellular protein transmembrane transport"/>
    <property type="evidence" value="ECO:0007669"/>
    <property type="project" value="UniProtKB-UniRule"/>
</dbReference>
<dbReference type="HAMAP" id="MF_01463_B">
    <property type="entry name" value="SecD_B"/>
    <property type="match status" value="1"/>
</dbReference>
<feature type="domain" description="Protein translocase subunit SecDF P1" evidence="11">
    <location>
        <begin position="150"/>
        <end position="208"/>
    </location>
</feature>
<evidence type="ECO:0000313" key="13">
    <source>
        <dbReference type="EMBL" id="KYG61045.1"/>
    </source>
</evidence>
<dbReference type="InterPro" id="IPR055344">
    <property type="entry name" value="SecD_SecF_C_bact"/>
</dbReference>
<dbReference type="NCBIfam" id="TIGR00916">
    <property type="entry name" value="2A0604s01"/>
    <property type="match status" value="1"/>
</dbReference>
<keyword evidence="6 9" id="KW-1133">Transmembrane helix</keyword>
<keyword evidence="5 9" id="KW-0653">Protein transport</keyword>
<dbReference type="FunFam" id="1.20.1640.10:FF:000004">
    <property type="entry name" value="Protein translocase subunit SecD"/>
    <property type="match status" value="1"/>
</dbReference>
<dbReference type="Pfam" id="PF22599">
    <property type="entry name" value="SecDF_P1_head"/>
    <property type="match status" value="1"/>
</dbReference>
<dbReference type="InterPro" id="IPR005791">
    <property type="entry name" value="SecD"/>
</dbReference>
<dbReference type="PANTHER" id="PTHR30081:SF1">
    <property type="entry name" value="PROTEIN TRANSLOCASE SUBUNIT SECD"/>
    <property type="match status" value="1"/>
</dbReference>
<gene>
    <name evidence="9" type="primary">secD</name>
    <name evidence="13" type="ORF">AZI85_08785</name>
</gene>
<dbReference type="OrthoDB" id="5287731at2"/>
<dbReference type="Proteomes" id="UP000075391">
    <property type="component" value="Unassembled WGS sequence"/>
</dbReference>
<comment type="function">
    <text evidence="9">Part of the Sec protein translocase complex. Interacts with the SecYEG preprotein conducting channel. SecDF uses the proton motive force (PMF) to complete protein translocation after the ATP-dependent function of SecA.</text>
</comment>
<protein>
    <recommendedName>
        <fullName evidence="9">Protein translocase subunit SecD</fullName>
    </recommendedName>
</protein>
<dbReference type="Gene3D" id="3.30.1360.200">
    <property type="match status" value="1"/>
</dbReference>
<proteinExistence type="inferred from homology"/>
<evidence type="ECO:0000256" key="7">
    <source>
        <dbReference type="ARBA" id="ARBA00023010"/>
    </source>
</evidence>
<comment type="caution">
    <text evidence="9">Lacks conserved residue(s) required for the propagation of feature annotation.</text>
</comment>
<reference evidence="13 14" key="1">
    <citation type="submission" date="2016-03" db="EMBL/GenBank/DDBJ databases">
        <authorList>
            <person name="Ploux O."/>
        </authorList>
    </citation>
    <scope>NUCLEOTIDE SEQUENCE [LARGE SCALE GENOMIC DNA]</scope>
    <source>
        <strain evidence="13 14">BER2</strain>
    </source>
</reference>
<feature type="domain" description="Protein export membrane protein SecD/SecF C-terminal" evidence="10">
    <location>
        <begin position="382"/>
        <end position="553"/>
    </location>
</feature>
<dbReference type="InterPro" id="IPR022645">
    <property type="entry name" value="SecD/SecF_bac"/>
</dbReference>
<evidence type="ECO:0000256" key="8">
    <source>
        <dbReference type="ARBA" id="ARBA00023136"/>
    </source>
</evidence>
<accession>A0A150WDA3</accession>
<evidence type="ECO:0000256" key="3">
    <source>
        <dbReference type="ARBA" id="ARBA00022475"/>
    </source>
</evidence>
<dbReference type="GO" id="GO:0043952">
    <property type="term" value="P:protein transport by the Sec complex"/>
    <property type="evidence" value="ECO:0007669"/>
    <property type="project" value="UniProtKB-UniRule"/>
</dbReference>
<evidence type="ECO:0000256" key="6">
    <source>
        <dbReference type="ARBA" id="ARBA00022989"/>
    </source>
</evidence>
<evidence type="ECO:0000256" key="5">
    <source>
        <dbReference type="ARBA" id="ARBA00022927"/>
    </source>
</evidence>
<evidence type="ECO:0000259" key="11">
    <source>
        <dbReference type="Pfam" id="PF21760"/>
    </source>
</evidence>
<dbReference type="PRINTS" id="PR01755">
    <property type="entry name" value="SECFTRNLCASE"/>
</dbReference>
<dbReference type="GO" id="GO:0005886">
    <property type="term" value="C:plasma membrane"/>
    <property type="evidence" value="ECO:0007669"/>
    <property type="project" value="UniProtKB-SubCell"/>
</dbReference>
<comment type="subunit">
    <text evidence="9">Forms a complex with SecF. Part of the essential Sec protein translocation apparatus which comprises SecA, SecYEG and auxiliary proteins SecDF. Other proteins may also be involved.</text>
</comment>
<dbReference type="InterPro" id="IPR054384">
    <property type="entry name" value="SecDF_P1_head"/>
</dbReference>
<evidence type="ECO:0000256" key="9">
    <source>
        <dbReference type="HAMAP-Rule" id="MF_01463"/>
    </source>
</evidence>
<organism evidence="13 14">
    <name type="scientific">Bdellovibrio bacteriovorus</name>
    <dbReference type="NCBI Taxonomy" id="959"/>
    <lineage>
        <taxon>Bacteria</taxon>
        <taxon>Pseudomonadati</taxon>
        <taxon>Bdellovibrionota</taxon>
        <taxon>Bdellovibrionia</taxon>
        <taxon>Bdellovibrionales</taxon>
        <taxon>Pseudobdellovibrionaceae</taxon>
        <taxon>Bdellovibrio</taxon>
    </lineage>
</organism>
<keyword evidence="3 9" id="KW-1003">Cell membrane</keyword>
<dbReference type="GO" id="GO:0015450">
    <property type="term" value="F:protein-transporting ATPase activity"/>
    <property type="evidence" value="ECO:0007669"/>
    <property type="project" value="InterPro"/>
</dbReference>
<name>A0A150WDA3_BDEBC</name>
<feature type="transmembrane region" description="Helical" evidence="9">
    <location>
        <begin position="455"/>
        <end position="473"/>
    </location>
</feature>
<feature type="transmembrane region" description="Helical" evidence="9">
    <location>
        <begin position="405"/>
        <end position="422"/>
    </location>
</feature>
<dbReference type="Pfam" id="PF02355">
    <property type="entry name" value="SecD_SecF_C"/>
    <property type="match status" value="1"/>
</dbReference>
<evidence type="ECO:0000313" key="14">
    <source>
        <dbReference type="Proteomes" id="UP000075391"/>
    </source>
</evidence>
<keyword evidence="8 9" id="KW-0472">Membrane</keyword>
<comment type="caution">
    <text evidence="13">The sequence shown here is derived from an EMBL/GenBank/DDBJ whole genome shotgun (WGS) entry which is preliminary data.</text>
</comment>
<feature type="transmembrane region" description="Helical" evidence="9">
    <location>
        <begin position="501"/>
        <end position="521"/>
    </location>
</feature>
<dbReference type="SUPFAM" id="SSF82866">
    <property type="entry name" value="Multidrug efflux transporter AcrB transmembrane domain"/>
    <property type="match status" value="1"/>
</dbReference>
<dbReference type="EMBL" id="LUKF01000017">
    <property type="protein sequence ID" value="KYG61045.1"/>
    <property type="molecule type" value="Genomic_DNA"/>
</dbReference>
<dbReference type="GO" id="GO:0006605">
    <property type="term" value="P:protein targeting"/>
    <property type="evidence" value="ECO:0007669"/>
    <property type="project" value="UniProtKB-UniRule"/>
</dbReference>
<keyword evidence="4 9" id="KW-0812">Transmembrane</keyword>
<feature type="transmembrane region" description="Helical" evidence="9">
    <location>
        <begin position="527"/>
        <end position="554"/>
    </location>
</feature>
<dbReference type="RefSeq" id="WP_063244424.1">
    <property type="nucleotide sequence ID" value="NZ_CP168967.1"/>
</dbReference>
<dbReference type="AlphaFoldDB" id="A0A150WDA3"/>
<evidence type="ECO:0000259" key="12">
    <source>
        <dbReference type="Pfam" id="PF22599"/>
    </source>
</evidence>
<evidence type="ECO:0000259" key="10">
    <source>
        <dbReference type="Pfam" id="PF02355"/>
    </source>
</evidence>
<dbReference type="InterPro" id="IPR022813">
    <property type="entry name" value="SecD/SecF_arch_bac"/>
</dbReference>
<sequence>MEGLRWRSILAALGVAAAIVWVLPNVVNFGEKAWWPSKQKLNYGLDIQGGLHLVMGVDVDGVVSESTHRLITSMKADMQKENVAVKDVKSVNPNLGEVTIDVNDAAGKAAVEKFLADKYSTVLQVMSSTDTSITTRYFDAYLNDYKNRVIQQAIETIRNRIDEFGVAEPSISQQGANRILIQLPGMEDAEKAKQLINTTAKLDFMIVSNEKSPQELQAMIAEAEKAGNYSMTTMKYSDYVTKLNADLASKLPAKSVVYFEKSANATTMEAGAIPFLLKTDTDLGGDSLDDAFVGYDQYGAPQVSLHFNSAGSNKFADLTGNNVNRQMAIVLDKVVKSAPSIRDRIAGGQAVITLGGGRDRNGMMEEAKMISTALRAGALPASLEQLEERRVGPTLGADAIDKAKLGSYVGAAIIVIFMLAYYKAMGAVASLSLGINVLALFALMTSMGFTLTLPGIAGIALTVGFAVDANVLINERIKEELRLGHGLNVAVKEGYHRAMSAIIDANVTTAATAVVLLYFGTGPVRGFAVTLLIGIVTSMFANVFVSKVIVDLLVHKFKVKKLAV</sequence>
<evidence type="ECO:0000256" key="4">
    <source>
        <dbReference type="ARBA" id="ARBA00022692"/>
    </source>
</evidence>
<evidence type="ECO:0000256" key="1">
    <source>
        <dbReference type="ARBA" id="ARBA00004651"/>
    </source>
</evidence>
<dbReference type="Gene3D" id="3.30.70.3400">
    <property type="match status" value="1"/>
</dbReference>
<dbReference type="PANTHER" id="PTHR30081">
    <property type="entry name" value="PROTEIN-EXPORT MEMBRANE PROTEIN SEC"/>
    <property type="match status" value="1"/>
</dbReference>
<comment type="similarity">
    <text evidence="9">Belongs to the SecD/SecF family. SecD subfamily.</text>
</comment>
<dbReference type="Gene3D" id="1.20.1640.10">
    <property type="entry name" value="Multidrug efflux transporter AcrB transmembrane domain"/>
    <property type="match status" value="1"/>
</dbReference>
<dbReference type="InterPro" id="IPR048634">
    <property type="entry name" value="SecD_SecF_C"/>
</dbReference>
<dbReference type="InterPro" id="IPR048631">
    <property type="entry name" value="SecD_1st"/>
</dbReference>
<comment type="subcellular location">
    <subcellularLocation>
        <location evidence="1 9">Cell membrane</location>
        <topology evidence="1 9">Multi-pass membrane protein</topology>
    </subcellularLocation>
</comment>